<dbReference type="OrthoDB" id="3399356at2"/>
<proteinExistence type="predicted"/>
<name>A0A2S8GSI8_9BACT</name>
<protein>
    <submittedName>
        <fullName evidence="1">Uncharacterized protein</fullName>
    </submittedName>
</protein>
<evidence type="ECO:0000313" key="1">
    <source>
        <dbReference type="EMBL" id="PQO46984.1"/>
    </source>
</evidence>
<evidence type="ECO:0000313" key="2">
    <source>
        <dbReference type="Proteomes" id="UP000237819"/>
    </source>
</evidence>
<sequence>MAEHSPEPPELDESLVQRLAELAAEIDGSPESMADEMVAEFNSLAGTNTPYLEFQGISGGEDHEDYVRRVLIHQQTTADPTIGRNELIEMFRRVLAKPNDQTYLNFVLATIERTFGDDQVSNLIFWPGEYFGDGDDSRELTPEQMADAVLDRHQQKNS</sequence>
<reference evidence="1 2" key="1">
    <citation type="submission" date="2018-02" db="EMBL/GenBank/DDBJ databases">
        <title>Comparative genomes isolates from brazilian mangrove.</title>
        <authorList>
            <person name="Araujo J.E."/>
            <person name="Taketani R.G."/>
            <person name="Silva M.C.P."/>
            <person name="Loureco M.V."/>
            <person name="Andreote F.D."/>
        </authorList>
    </citation>
    <scope>NUCLEOTIDE SEQUENCE [LARGE SCALE GENOMIC DNA]</scope>
    <source>
        <strain evidence="1 2">Nap-Phe MGV</strain>
    </source>
</reference>
<dbReference type="AlphaFoldDB" id="A0A2S8GSI8"/>
<organism evidence="1 2">
    <name type="scientific">Blastopirellula marina</name>
    <dbReference type="NCBI Taxonomy" id="124"/>
    <lineage>
        <taxon>Bacteria</taxon>
        <taxon>Pseudomonadati</taxon>
        <taxon>Planctomycetota</taxon>
        <taxon>Planctomycetia</taxon>
        <taxon>Pirellulales</taxon>
        <taxon>Pirellulaceae</taxon>
        <taxon>Blastopirellula</taxon>
    </lineage>
</organism>
<comment type="caution">
    <text evidence="1">The sequence shown here is derived from an EMBL/GenBank/DDBJ whole genome shotgun (WGS) entry which is preliminary data.</text>
</comment>
<dbReference type="RefSeq" id="WP_105334434.1">
    <property type="nucleotide sequence ID" value="NZ_PUHZ01000006.1"/>
</dbReference>
<dbReference type="EMBL" id="PUHZ01000006">
    <property type="protein sequence ID" value="PQO46984.1"/>
    <property type="molecule type" value="Genomic_DNA"/>
</dbReference>
<accession>A0A2S8GSI8</accession>
<gene>
    <name evidence="1" type="ORF">C5Y93_05665</name>
</gene>
<dbReference type="Proteomes" id="UP000237819">
    <property type="component" value="Unassembled WGS sequence"/>
</dbReference>